<sequence>MMIFSPATQTQTSTPDSVQHRSEIDALDAALQDMTAAFSSDFANGLIGQRHNTFSHRTRVLRQMTDDLALMRAQDLLPLVQNIPE</sequence>
<comment type="caution">
    <text evidence="2">The sequence shown here is derived from an EMBL/GenBank/DDBJ whole genome shotgun (WGS) entry which is preliminary data.</text>
</comment>
<evidence type="ECO:0000313" key="3">
    <source>
        <dbReference type="Proteomes" id="UP000441389"/>
    </source>
</evidence>
<protein>
    <submittedName>
        <fullName evidence="2">Uncharacterized protein</fullName>
    </submittedName>
</protein>
<keyword evidence="3" id="KW-1185">Reference proteome</keyword>
<dbReference type="EMBL" id="WQMS01000003">
    <property type="protein sequence ID" value="MVO76971.1"/>
    <property type="molecule type" value="Genomic_DNA"/>
</dbReference>
<evidence type="ECO:0000256" key="1">
    <source>
        <dbReference type="SAM" id="MobiDB-lite"/>
    </source>
</evidence>
<feature type="compositionally biased region" description="Polar residues" evidence="1">
    <location>
        <begin position="1"/>
        <end position="17"/>
    </location>
</feature>
<organism evidence="2 3">
    <name type="scientific">Sphingomonas horti</name>
    <dbReference type="NCBI Taxonomy" id="2682842"/>
    <lineage>
        <taxon>Bacteria</taxon>
        <taxon>Pseudomonadati</taxon>
        <taxon>Pseudomonadota</taxon>
        <taxon>Alphaproteobacteria</taxon>
        <taxon>Sphingomonadales</taxon>
        <taxon>Sphingomonadaceae</taxon>
        <taxon>Sphingomonas</taxon>
    </lineage>
</organism>
<gene>
    <name evidence="2" type="ORF">GON01_03335</name>
</gene>
<feature type="region of interest" description="Disordered" evidence="1">
    <location>
        <begin position="1"/>
        <end position="20"/>
    </location>
</feature>
<dbReference type="Proteomes" id="UP000441389">
    <property type="component" value="Unassembled WGS sequence"/>
</dbReference>
<accession>A0A6I4IZX8</accession>
<dbReference type="AlphaFoldDB" id="A0A6I4IZX8"/>
<evidence type="ECO:0000313" key="2">
    <source>
        <dbReference type="EMBL" id="MVO76971.1"/>
    </source>
</evidence>
<proteinExistence type="predicted"/>
<name>A0A6I4IZX8_9SPHN</name>
<reference evidence="2 3" key="1">
    <citation type="submission" date="2019-12" db="EMBL/GenBank/DDBJ databases">
        <authorList>
            <person name="Huq M.A."/>
        </authorList>
    </citation>
    <scope>NUCLEOTIDE SEQUENCE [LARGE SCALE GENOMIC DNA]</scope>
    <source>
        <strain evidence="2 3">MAH-20</strain>
    </source>
</reference>